<dbReference type="HOGENOM" id="CLU_055770_0_0_11"/>
<evidence type="ECO:0000313" key="2">
    <source>
        <dbReference type="EMBL" id="ADD45057.1"/>
    </source>
</evidence>
<reference evidence="2 3" key="1">
    <citation type="journal article" date="2009" name="Stand. Genomic Sci.">
        <title>Complete genome sequence of Stackebrandtia nassauensis type strain (LLR-40K-21).</title>
        <authorList>
            <person name="Munk C."/>
            <person name="Lapidus A."/>
            <person name="Copeland A."/>
            <person name="Jando M."/>
            <person name="Mayilraj S."/>
            <person name="Glavina Del Rio T."/>
            <person name="Nolan M."/>
            <person name="Chen F."/>
            <person name="Lucas S."/>
            <person name="Tice H."/>
            <person name="Cheng J.F."/>
            <person name="Han C."/>
            <person name="Detter J.C."/>
            <person name="Bruce D."/>
            <person name="Goodwin L."/>
            <person name="Chain P."/>
            <person name="Pitluck S."/>
            <person name="Goker M."/>
            <person name="Ovchinikova G."/>
            <person name="Pati A."/>
            <person name="Ivanova N."/>
            <person name="Mavromatis K."/>
            <person name="Chen A."/>
            <person name="Palaniappan K."/>
            <person name="Land M."/>
            <person name="Hauser L."/>
            <person name="Chang Y.J."/>
            <person name="Jeffries C.D."/>
            <person name="Bristow J."/>
            <person name="Eisen J.A."/>
            <person name="Markowitz V."/>
            <person name="Hugenholtz P."/>
            <person name="Kyrpides N.C."/>
            <person name="Klenk H.P."/>
        </authorList>
    </citation>
    <scope>NUCLEOTIDE SEQUENCE [LARGE SCALE GENOMIC DNA]</scope>
    <source>
        <strain evidence="3">DSM 44728 / CIP 108903 / NRRL B-16338 / NBRC 102104 / LLR-40K-21</strain>
    </source>
</reference>
<proteinExistence type="predicted"/>
<sequence length="451" mass="50597">MHFGTTDGSNTSPNVRVGNRSMSLDDLYRDRARCARILASARAEDGHAWCECNCPQSKLVIRCRQGVWHLARWPGDRIGHAANCPFRGIDPGLTGRAAFSESAIQESRDGVHLRIATSLTTDLGTRSKPGLGDHHRGGGSNRHRLTLLGLLEYLWEESRLNEYRSGSRLWWGRCHHALVSQVENSFLGDQPLSEVMYVVPPFRKESAANNEATWNAFAAGLGSKNRRSRLGIVLGEFKDAAATSRGYRIRLRNFRKPIFVTRKLWDTLTMRFQSAFTSQMTAQGRQVGLWVVDKATRGYLRLSTAGIMATTQSWIPVDSGYELTMANALADANRSFLKPLRYQHCDVVLPDFVITDTNPRTYIEVWGIVGRESYERRKQEKQDYYKQRGLQLIEWNVSESIPEVPRLLSCRVSSRLSTEDAVTSSSGQFVAGLSSSDSHGNEQFPQATPAL</sequence>
<dbReference type="eggNOG" id="ENOG502ZA7W">
    <property type="taxonomic scope" value="Bacteria"/>
</dbReference>
<gene>
    <name evidence="2" type="ordered locus">Snas_5425</name>
</gene>
<name>D3PVT6_STANL</name>
<accession>D3PVT6</accession>
<protein>
    <recommendedName>
        <fullName evidence="4">DUF1173 domain-containing protein</fullName>
    </recommendedName>
</protein>
<dbReference type="EMBL" id="CP001778">
    <property type="protein sequence ID" value="ADD45057.1"/>
    <property type="molecule type" value="Genomic_DNA"/>
</dbReference>
<dbReference type="STRING" id="446470.Snas_5425"/>
<evidence type="ECO:0000313" key="3">
    <source>
        <dbReference type="Proteomes" id="UP000000844"/>
    </source>
</evidence>
<dbReference type="KEGG" id="sna:Snas_5425"/>
<organism evidence="2 3">
    <name type="scientific">Stackebrandtia nassauensis (strain DSM 44728 / CIP 108903 / NRRL B-16338 / NBRC 102104 / LLR-40K-21)</name>
    <dbReference type="NCBI Taxonomy" id="446470"/>
    <lineage>
        <taxon>Bacteria</taxon>
        <taxon>Bacillati</taxon>
        <taxon>Actinomycetota</taxon>
        <taxon>Actinomycetes</taxon>
        <taxon>Glycomycetales</taxon>
        <taxon>Glycomycetaceae</taxon>
        <taxon>Stackebrandtia</taxon>
    </lineage>
</organism>
<evidence type="ECO:0008006" key="4">
    <source>
        <dbReference type="Google" id="ProtNLM"/>
    </source>
</evidence>
<dbReference type="InterPro" id="IPR009553">
    <property type="entry name" value="DUF1173"/>
</dbReference>
<dbReference type="Pfam" id="PF06666">
    <property type="entry name" value="DUF1173"/>
    <property type="match status" value="1"/>
</dbReference>
<feature type="region of interest" description="Disordered" evidence="1">
    <location>
        <begin position="432"/>
        <end position="451"/>
    </location>
</feature>
<keyword evidence="3" id="KW-1185">Reference proteome</keyword>
<dbReference type="Proteomes" id="UP000000844">
    <property type="component" value="Chromosome"/>
</dbReference>
<evidence type="ECO:0000256" key="1">
    <source>
        <dbReference type="SAM" id="MobiDB-lite"/>
    </source>
</evidence>
<dbReference type="AlphaFoldDB" id="D3PVT6"/>